<feature type="chain" id="PRO_5029449099" description="YHYH domain-containing protein" evidence="2">
    <location>
        <begin position="23"/>
        <end position="294"/>
    </location>
</feature>
<evidence type="ECO:0000259" key="3">
    <source>
        <dbReference type="Pfam" id="PF14240"/>
    </source>
</evidence>
<feature type="region of interest" description="Disordered" evidence="1">
    <location>
        <begin position="32"/>
        <end position="60"/>
    </location>
</feature>
<dbReference type="EMBL" id="LR812090">
    <property type="protein sequence ID" value="CAB9494317.1"/>
    <property type="molecule type" value="Genomic_DNA"/>
</dbReference>
<keyword evidence="2" id="KW-0732">Signal</keyword>
<dbReference type="RefSeq" id="WP_232091180.1">
    <property type="nucleotide sequence ID" value="NZ_LR812090.1"/>
</dbReference>
<gene>
    <name evidence="4" type="ORF">ALFOR1_31290</name>
</gene>
<dbReference type="PROSITE" id="PS51257">
    <property type="entry name" value="PROKAR_LIPOPROTEIN"/>
    <property type="match status" value="1"/>
</dbReference>
<evidence type="ECO:0000256" key="2">
    <source>
        <dbReference type="SAM" id="SignalP"/>
    </source>
</evidence>
<evidence type="ECO:0000313" key="5">
    <source>
        <dbReference type="Proteomes" id="UP000509458"/>
    </source>
</evidence>
<feature type="signal peptide" evidence="2">
    <location>
        <begin position="1"/>
        <end position="22"/>
    </location>
</feature>
<dbReference type="Pfam" id="PF14240">
    <property type="entry name" value="YHYH"/>
    <property type="match status" value="1"/>
</dbReference>
<dbReference type="Proteomes" id="UP000509458">
    <property type="component" value="Chromosome"/>
</dbReference>
<feature type="domain" description="YHYH" evidence="3">
    <location>
        <begin position="142"/>
        <end position="239"/>
    </location>
</feature>
<reference evidence="4 5" key="1">
    <citation type="submission" date="2020-06" db="EMBL/GenBank/DDBJ databases">
        <authorList>
            <person name="Duchaud E."/>
        </authorList>
    </citation>
    <scope>NUCLEOTIDE SEQUENCE [LARGE SCALE GENOMIC DNA]</scope>
    <source>
        <strain evidence="4">Alteromonas fortis</strain>
    </source>
</reference>
<evidence type="ECO:0000256" key="1">
    <source>
        <dbReference type="SAM" id="MobiDB-lite"/>
    </source>
</evidence>
<proteinExistence type="predicted"/>
<accession>A0A6T9Y0Q5</accession>
<evidence type="ECO:0000313" key="4">
    <source>
        <dbReference type="EMBL" id="CAB9494317.1"/>
    </source>
</evidence>
<feature type="compositionally biased region" description="Low complexity" evidence="1">
    <location>
        <begin position="34"/>
        <end position="59"/>
    </location>
</feature>
<dbReference type="InterPro" id="IPR025924">
    <property type="entry name" value="YHYH_dom"/>
</dbReference>
<organism evidence="4 5">
    <name type="scientific">Alteromonas macleodii</name>
    <name type="common">Pseudoalteromonas macleodii</name>
    <dbReference type="NCBI Taxonomy" id="28108"/>
    <lineage>
        <taxon>Bacteria</taxon>
        <taxon>Pseudomonadati</taxon>
        <taxon>Pseudomonadota</taxon>
        <taxon>Gammaproteobacteria</taxon>
        <taxon>Alteromonadales</taxon>
        <taxon>Alteromonadaceae</taxon>
        <taxon>Alteromonas/Salinimonas group</taxon>
        <taxon>Alteromonas</taxon>
    </lineage>
</organism>
<name>A0A6T9Y0Q5_ALTMA</name>
<protein>
    <recommendedName>
        <fullName evidence="3">YHYH domain-containing protein</fullName>
    </recommendedName>
</protein>
<sequence length="294" mass="30983">MKKPISLTRPFITMAMVGALVACGGTDDDSLTVDADSSTDSGADSGDTGNSGTDSTAGSCDNPATTLPAIFLEFNASPNVTAVLSSDGCTVTVEANGKPNHTSSYWDSGNESGLYVAPEDADLFNQQRSPGDIEDYVNLFQLTVPVNPELADSSSATPLGAIGIATSGAPIFNDSEGNGDVSLGVIQGFDRNGAHTGPQTYHYHLEPKAITYDDDSLVGIMSDGFFIYGRRCYSSADYPTDLDGSNGHVGITQFTDPSNEEGEYHYHVSTEQYLNGDYYLIFPGDFQGTPNGVN</sequence>
<dbReference type="AlphaFoldDB" id="A0A6T9Y0Q5"/>